<proteinExistence type="inferred from homology"/>
<comment type="subunit">
    <text evidence="7">Self-assembles into homopentamers. The capsid has an icosahedral symmetry and consists of 72 capsomers, with each capsomer being a pentamer of L1. Interacts with the minor capsid protein L2; this interaction is necessary for viral genome encapsidation. Interacts with protein E2; this interaction enhances E2-dependent replication and transcription activation.</text>
</comment>
<evidence type="ECO:0000256" key="6">
    <source>
        <dbReference type="ARBA" id="ARBA00023296"/>
    </source>
</evidence>
<keyword evidence="4 7" id="KW-0946">Virion</keyword>
<accession>G3DRE3</accession>
<dbReference type="InterPro" id="IPR011222">
    <property type="entry name" value="dsDNA_vir_gr_I_capsid"/>
</dbReference>
<comment type="similarity">
    <text evidence="7 8">Belongs to the papillomaviridae L1 protein family.</text>
</comment>
<dbReference type="GO" id="GO:0039620">
    <property type="term" value="C:T=7 icosahedral viral capsid"/>
    <property type="evidence" value="ECO:0007669"/>
    <property type="project" value="UniProtKB-UniRule"/>
</dbReference>
<dbReference type="GO" id="GO:0005198">
    <property type="term" value="F:structural molecule activity"/>
    <property type="evidence" value="ECO:0007669"/>
    <property type="project" value="UniProtKB-UniRule"/>
</dbReference>
<keyword evidence="7" id="KW-1162">Viral penetration into host cytoplasm</keyword>
<dbReference type="GO" id="GO:0019062">
    <property type="term" value="P:virion attachment to host cell"/>
    <property type="evidence" value="ECO:0007669"/>
    <property type="project" value="UniProtKB-UniRule"/>
</dbReference>
<dbReference type="OrthoDB" id="5037at10239"/>
<keyword evidence="11" id="KW-1185">Reference proteome</keyword>
<keyword evidence="5 7" id="KW-0426">Late protein</keyword>
<dbReference type="InterPro" id="IPR036973">
    <property type="entry name" value="Capsid_L1_sf_Papillomavir"/>
</dbReference>
<dbReference type="Pfam" id="PF00500">
    <property type="entry name" value="Late_protein_L1"/>
    <property type="match status" value="1"/>
</dbReference>
<dbReference type="RefSeq" id="YP_004857848.1">
    <property type="nucleotide sequence ID" value="NC_016014.1"/>
</dbReference>
<evidence type="ECO:0000256" key="4">
    <source>
        <dbReference type="ARBA" id="ARBA00022844"/>
    </source>
</evidence>
<sequence>MSLWTPNSQKIFLPPNPVTKVLSTDTYVRRTNVYCHANSDRLLLVGHPLFEIKNEETVKVPKCSSNQWRVFRIKLPDPNRFAFGDTTIHNPETERLVWGVKGIDVGRGQPLGLGVTGHPLFNKLADNENPNKYDAAQTKDNRLNVAFDVKQTQMIILGCAPAVGEHWRKARVCPNTATKKGDCPPIELQNTVIQDGDMFDIGFGAMEFSTLQENKSDAPLDINTTTCKYPDFLKMAKETTGDSMFFFARREQSYARHFLSRGGTPGEPVPDGLVLKPESQPSMGTSVYFGTQSGSLVSSDAQVFNRPYWLLRSQGLNNGICWRDQLFVTVADNTRGTNMTISMSNDQSPQTTYDSTKFNTYTRHVEEFELALILQLCIVPLSSDVLSHLQSMNPSILEGWNLGVNPPTSSLLEDAYRFIDSDATRCPRANPPKEPEDPYGAYKFWDVDLTERLSMDLDQFPLGRKFIAQNQGGGSNRKRSLPPSRGTVKKRRKTSAK</sequence>
<evidence type="ECO:0000256" key="3">
    <source>
        <dbReference type="ARBA" id="ARBA00022804"/>
    </source>
</evidence>
<keyword evidence="1 7" id="KW-0167">Capsid protein</keyword>
<feature type="disulfide bond" description="Interchain (with Cys-173)" evidence="7">
    <location>
        <position position="426"/>
    </location>
</feature>
<keyword evidence="7" id="KW-1164">Virus endocytosis by host</keyword>
<feature type="disulfide bond" description="Interchain (with Cys-426)" evidence="7">
    <location>
        <position position="173"/>
    </location>
</feature>
<reference evidence="10 11" key="1">
    <citation type="journal article" date="2011" name="Vet. Dermatol.">
        <title>A case of a canine pigmented plaque associated with the presence of a Chi-papillomavirus.</title>
        <authorList>
            <person name="Lange C.E."/>
            <person name="Tobler K."/>
            <person name="Lehner A."/>
            <person name="Vetsch E."/>
            <person name="Favrot C."/>
        </authorList>
    </citation>
    <scope>NUCLEOTIDE SEQUENCE [LARGE SCALE GENOMIC DNA]</scope>
    <source>
        <strain evidence="10">Charlotte</strain>
    </source>
</reference>
<dbReference type="PRINTS" id="PR00865">
    <property type="entry name" value="HPVCAPSIDL1"/>
</dbReference>
<dbReference type="HAMAP" id="MF_04002">
    <property type="entry name" value="PPV_L1"/>
    <property type="match status" value="1"/>
</dbReference>
<evidence type="ECO:0000256" key="1">
    <source>
        <dbReference type="ARBA" id="ARBA00022561"/>
    </source>
</evidence>
<dbReference type="GO" id="GO:0042025">
    <property type="term" value="C:host cell nucleus"/>
    <property type="evidence" value="ECO:0007669"/>
    <property type="project" value="UniProtKB-SubCell"/>
</dbReference>
<protein>
    <recommendedName>
        <fullName evidence="7 8">Major capsid protein L1</fullName>
    </recommendedName>
</protein>
<evidence type="ECO:0000313" key="10">
    <source>
        <dbReference type="EMBL" id="AEO16197.1"/>
    </source>
</evidence>
<organism evidence="10 11">
    <name type="scientific">Canis familiaris papillomavirus 8</name>
    <dbReference type="NCBI Taxonomy" id="1081055"/>
    <lineage>
        <taxon>Viruses</taxon>
        <taxon>Monodnaviria</taxon>
        <taxon>Shotokuvirae</taxon>
        <taxon>Cossaviricota</taxon>
        <taxon>Papovaviricetes</taxon>
        <taxon>Zurhausenvirales</taxon>
        <taxon>Papillomaviridae</taxon>
        <taxon>Firstpapillomavirinae</taxon>
        <taxon>Chipapillomavirus</taxon>
        <taxon>Chipapillomavirus 3</taxon>
    </lineage>
</organism>
<comment type="function">
    <text evidence="7 8">Forms an icosahedral capsid with a T=7 symmetry and a 50 nm diameter. The capsid is composed of 72 pentamers linked to each other by disulfide bonds and associated with L2 proteins. Binds to heparan sulfate proteoglycans on cell surface of basal layer keratinocytes to provide initial virion attachment. This binding mediates a conformational change in the virus capsid that facilitates efficient infection. The virion enters the host cell via endocytosis. During virus trafficking, L1 protein dissociates from the viral DNA and the genomic DNA is released to the host nucleus. The virion assembly takes place within the cell nucleus. Encapsulates the genomic DNA together with protein L2.</text>
</comment>
<keyword evidence="7" id="KW-1015">Disulfide bond</keyword>
<dbReference type="SUPFAM" id="SSF88648">
    <property type="entry name" value="Group I dsDNA viruses"/>
    <property type="match status" value="1"/>
</dbReference>
<comment type="subcellular location">
    <subcellularLocation>
        <location evidence="7">Virion</location>
    </subcellularLocation>
    <subcellularLocation>
        <location evidence="7">Host nucleus</location>
    </subcellularLocation>
</comment>
<keyword evidence="7" id="KW-1048">Host nucleus</keyword>
<dbReference type="Gene3D" id="2.60.175.20">
    <property type="entry name" value="Major capsid L1 (late) superfamily, Papillomavirus"/>
    <property type="match status" value="1"/>
</dbReference>
<feature type="region of interest" description="Disordered" evidence="9">
    <location>
        <begin position="467"/>
        <end position="497"/>
    </location>
</feature>
<evidence type="ECO:0000256" key="9">
    <source>
        <dbReference type="SAM" id="MobiDB-lite"/>
    </source>
</evidence>
<keyword evidence="8" id="KW-1145">T=7 icosahedral capsid protein</keyword>
<evidence type="ECO:0000256" key="7">
    <source>
        <dbReference type="HAMAP-Rule" id="MF_04002"/>
    </source>
</evidence>
<dbReference type="KEGG" id="vg:11175074"/>
<feature type="compositionally biased region" description="Basic residues" evidence="9">
    <location>
        <begin position="487"/>
        <end position="497"/>
    </location>
</feature>
<evidence type="ECO:0000256" key="8">
    <source>
        <dbReference type="RuleBase" id="RU361248"/>
    </source>
</evidence>
<dbReference type="EMBL" id="HQ262536">
    <property type="protein sequence ID" value="AEO16197.1"/>
    <property type="molecule type" value="Genomic_DNA"/>
</dbReference>
<evidence type="ECO:0000313" key="11">
    <source>
        <dbReference type="Proteomes" id="UP000116989"/>
    </source>
</evidence>
<dbReference type="Proteomes" id="UP000116989">
    <property type="component" value="Segment"/>
</dbReference>
<name>G3DRE3_9PAPI</name>
<keyword evidence="3 7" id="KW-1161">Viral attachment to host cell</keyword>
<dbReference type="GO" id="GO:0075509">
    <property type="term" value="P:endocytosis involved in viral entry into host cell"/>
    <property type="evidence" value="ECO:0007669"/>
    <property type="project" value="UniProtKB-KW"/>
</dbReference>
<keyword evidence="6 7" id="KW-1160">Virus entry into host cell</keyword>
<dbReference type="InterPro" id="IPR002210">
    <property type="entry name" value="Capsid_L1_Papillomavir"/>
</dbReference>
<evidence type="ECO:0000256" key="5">
    <source>
        <dbReference type="ARBA" id="ARBA00022921"/>
    </source>
</evidence>
<gene>
    <name evidence="7 8" type="primary">L1</name>
</gene>
<evidence type="ECO:0000256" key="2">
    <source>
        <dbReference type="ARBA" id="ARBA00022581"/>
    </source>
</evidence>
<keyword evidence="2 7" id="KW-0945">Host-virus interaction</keyword>